<evidence type="ECO:0000256" key="1">
    <source>
        <dbReference type="ARBA" id="ARBA00022857"/>
    </source>
</evidence>
<dbReference type="InterPro" id="IPR051609">
    <property type="entry name" value="NmrA/Isoflavone_reductase-like"/>
</dbReference>
<feature type="domain" description="NmrA-like" evidence="3">
    <location>
        <begin position="15"/>
        <end position="256"/>
    </location>
</feature>
<dbReference type="Pfam" id="PF05368">
    <property type="entry name" value="NmrA"/>
    <property type="match status" value="1"/>
</dbReference>
<evidence type="ECO:0000256" key="2">
    <source>
        <dbReference type="ARBA" id="ARBA00023002"/>
    </source>
</evidence>
<dbReference type="InterPro" id="IPR036291">
    <property type="entry name" value="NAD(P)-bd_dom_sf"/>
</dbReference>
<dbReference type="EMBL" id="BPWL01000004">
    <property type="protein sequence ID" value="GJJ09344.1"/>
    <property type="molecule type" value="Genomic_DNA"/>
</dbReference>
<gene>
    <name evidence="4" type="ORF">Clacol_003566</name>
</gene>
<sequence>MSLPMSAYLSRGQYVVAIAGSTGKIGYLISKVFLSPSYRPFYSEVRLFVRDTGSLKAKELAQLGGTLVKVDMHDHEALNKALKGVDVVINALGGPDHEAKSKLLDGVLASNAILYIPSEYGVDHRFNGFEHILWTDKQKHVSRARSEGVNLKVIAIYVGFFLETAFSPAYGVDKENKRYNIIGSKDTRTTYTAMEDIARAVVQITTMALNSPSSIPDDIRIAGTTVSWEEINRFMHRESGEEMQIVSLDEPQSFREKTIQKEGTNGNARELLMSEGKIDFSVDNQNELINPGEKLWDWTTMEQYAKNV</sequence>
<dbReference type="InterPro" id="IPR008030">
    <property type="entry name" value="NmrA-like"/>
</dbReference>
<dbReference type="PANTHER" id="PTHR47706">
    <property type="entry name" value="NMRA-LIKE FAMILY PROTEIN"/>
    <property type="match status" value="1"/>
</dbReference>
<proteinExistence type="predicted"/>
<evidence type="ECO:0000313" key="5">
    <source>
        <dbReference type="Proteomes" id="UP001050691"/>
    </source>
</evidence>
<dbReference type="SUPFAM" id="SSF51735">
    <property type="entry name" value="NAD(P)-binding Rossmann-fold domains"/>
    <property type="match status" value="1"/>
</dbReference>
<dbReference type="Gene3D" id="3.90.25.10">
    <property type="entry name" value="UDP-galactose 4-epimerase, domain 1"/>
    <property type="match status" value="1"/>
</dbReference>
<organism evidence="4 5">
    <name type="scientific">Clathrus columnatus</name>
    <dbReference type="NCBI Taxonomy" id="1419009"/>
    <lineage>
        <taxon>Eukaryota</taxon>
        <taxon>Fungi</taxon>
        <taxon>Dikarya</taxon>
        <taxon>Basidiomycota</taxon>
        <taxon>Agaricomycotina</taxon>
        <taxon>Agaricomycetes</taxon>
        <taxon>Phallomycetidae</taxon>
        <taxon>Phallales</taxon>
        <taxon>Clathraceae</taxon>
        <taxon>Clathrus</taxon>
    </lineage>
</organism>
<evidence type="ECO:0000259" key="3">
    <source>
        <dbReference type="Pfam" id="PF05368"/>
    </source>
</evidence>
<dbReference type="AlphaFoldDB" id="A0AAV5A3X4"/>
<dbReference type="Gene3D" id="3.40.50.720">
    <property type="entry name" value="NAD(P)-binding Rossmann-like Domain"/>
    <property type="match status" value="1"/>
</dbReference>
<dbReference type="PANTHER" id="PTHR47706:SF9">
    <property type="entry name" value="NMRA-LIKE DOMAIN-CONTAINING PROTEIN-RELATED"/>
    <property type="match status" value="1"/>
</dbReference>
<keyword evidence="5" id="KW-1185">Reference proteome</keyword>
<accession>A0AAV5A3X4</accession>
<dbReference type="GO" id="GO:0016491">
    <property type="term" value="F:oxidoreductase activity"/>
    <property type="evidence" value="ECO:0007669"/>
    <property type="project" value="UniProtKB-KW"/>
</dbReference>
<evidence type="ECO:0000313" key="4">
    <source>
        <dbReference type="EMBL" id="GJJ09344.1"/>
    </source>
</evidence>
<reference evidence="4" key="1">
    <citation type="submission" date="2021-10" db="EMBL/GenBank/DDBJ databases">
        <title>De novo Genome Assembly of Clathrus columnatus (Basidiomycota, Fungi) Using Illumina and Nanopore Sequence Data.</title>
        <authorList>
            <person name="Ogiso-Tanaka E."/>
            <person name="Itagaki H."/>
            <person name="Hosoya T."/>
            <person name="Hosaka K."/>
        </authorList>
    </citation>
    <scope>NUCLEOTIDE SEQUENCE</scope>
    <source>
        <strain evidence="4">MO-923</strain>
    </source>
</reference>
<protein>
    <recommendedName>
        <fullName evidence="3">NmrA-like domain-containing protein</fullName>
    </recommendedName>
</protein>
<dbReference type="Proteomes" id="UP001050691">
    <property type="component" value="Unassembled WGS sequence"/>
</dbReference>
<name>A0AAV5A3X4_9AGAM</name>
<keyword evidence="1" id="KW-0521">NADP</keyword>
<keyword evidence="2" id="KW-0560">Oxidoreductase</keyword>
<comment type="caution">
    <text evidence="4">The sequence shown here is derived from an EMBL/GenBank/DDBJ whole genome shotgun (WGS) entry which is preliminary data.</text>
</comment>